<evidence type="ECO:0000313" key="2">
    <source>
        <dbReference type="EMBL" id="CAA9421544.1"/>
    </source>
</evidence>
<keyword evidence="2" id="KW-0808">Transferase</keyword>
<dbReference type="Pfam" id="PF13302">
    <property type="entry name" value="Acetyltransf_3"/>
    <property type="match status" value="1"/>
</dbReference>
<feature type="domain" description="N-acetyltransferase" evidence="1">
    <location>
        <begin position="1"/>
        <end position="101"/>
    </location>
</feature>
<protein>
    <submittedName>
        <fullName evidence="2">Acetyltransferase, GNAT family</fullName>
    </submittedName>
</protein>
<dbReference type="EMBL" id="CADCUZ010000094">
    <property type="protein sequence ID" value="CAA9421544.1"/>
    <property type="molecule type" value="Genomic_DNA"/>
</dbReference>
<dbReference type="PANTHER" id="PTHR43415:SF3">
    <property type="entry name" value="GNAT-FAMILY ACETYLTRANSFERASE"/>
    <property type="match status" value="1"/>
</dbReference>
<gene>
    <name evidence="2" type="ORF">AVDCRST_MAG55-2027</name>
</gene>
<organism evidence="2">
    <name type="scientific">uncultured Rubrobacteraceae bacterium</name>
    <dbReference type="NCBI Taxonomy" id="349277"/>
    <lineage>
        <taxon>Bacteria</taxon>
        <taxon>Bacillati</taxon>
        <taxon>Actinomycetota</taxon>
        <taxon>Rubrobacteria</taxon>
        <taxon>Rubrobacterales</taxon>
        <taxon>Rubrobacteraceae</taxon>
        <taxon>environmental samples</taxon>
    </lineage>
</organism>
<dbReference type="PANTHER" id="PTHR43415">
    <property type="entry name" value="SPERMIDINE N(1)-ACETYLTRANSFERASE"/>
    <property type="match status" value="1"/>
</dbReference>
<dbReference type="Gene3D" id="3.40.630.30">
    <property type="match status" value="1"/>
</dbReference>
<dbReference type="InterPro" id="IPR000182">
    <property type="entry name" value="GNAT_dom"/>
</dbReference>
<accession>A0A6J4PTR6</accession>
<dbReference type="AlphaFoldDB" id="A0A6J4PTR6"/>
<dbReference type="PROSITE" id="PS51186">
    <property type="entry name" value="GNAT"/>
    <property type="match status" value="1"/>
</dbReference>
<dbReference type="GO" id="GO:0016747">
    <property type="term" value="F:acyltransferase activity, transferring groups other than amino-acyl groups"/>
    <property type="evidence" value="ECO:0007669"/>
    <property type="project" value="InterPro"/>
</dbReference>
<reference evidence="2" key="1">
    <citation type="submission" date="2020-02" db="EMBL/GenBank/DDBJ databases">
        <authorList>
            <person name="Meier V. D."/>
        </authorList>
    </citation>
    <scope>NUCLEOTIDE SEQUENCE</scope>
    <source>
        <strain evidence="2">AVDCRST_MAG55</strain>
    </source>
</reference>
<dbReference type="SUPFAM" id="SSF55729">
    <property type="entry name" value="Acyl-CoA N-acyltransferases (Nat)"/>
    <property type="match status" value="1"/>
</dbReference>
<dbReference type="InterPro" id="IPR016181">
    <property type="entry name" value="Acyl_CoA_acyltransferase"/>
</dbReference>
<evidence type="ECO:0000259" key="1">
    <source>
        <dbReference type="PROSITE" id="PS51186"/>
    </source>
</evidence>
<name>A0A6J4PTR6_9ACTN</name>
<sequence length="112" mass="13102">MYRDLRLFNIDWTARHAELGIGIGDKEYWGRGYGREAVGLLLDYAFRLRNLRRVWLEVHGANGRAIRAYRACGFVEEGRMRGHVWLDERYVDNVIMGLLREEWEGSPRSTGS</sequence>
<proteinExistence type="predicted"/>